<dbReference type="CDD" id="cd00684">
    <property type="entry name" value="Terpene_cyclase_plant_C1"/>
    <property type="match status" value="1"/>
</dbReference>
<evidence type="ECO:0000313" key="6">
    <source>
        <dbReference type="Proteomes" id="UP000324897"/>
    </source>
</evidence>
<feature type="non-terminal residue" evidence="5">
    <location>
        <position position="1"/>
    </location>
</feature>
<dbReference type="GO" id="GO:0010333">
    <property type="term" value="F:terpene synthase activity"/>
    <property type="evidence" value="ECO:0007669"/>
    <property type="project" value="InterPro"/>
</dbReference>
<dbReference type="GO" id="GO:0016102">
    <property type="term" value="P:diterpenoid biosynthetic process"/>
    <property type="evidence" value="ECO:0007669"/>
    <property type="project" value="InterPro"/>
</dbReference>
<gene>
    <name evidence="5" type="ORF">EJB05_08621</name>
</gene>
<dbReference type="InterPro" id="IPR005630">
    <property type="entry name" value="Terpene_synthase_metal-bd"/>
</dbReference>
<dbReference type="Gramene" id="TVU42228">
    <property type="protein sequence ID" value="TVU42228"/>
    <property type="gene ID" value="EJB05_08621"/>
</dbReference>
<dbReference type="PANTHER" id="PTHR31225:SF220">
    <property type="entry name" value="TERPENE SYNTHASE"/>
    <property type="match status" value="1"/>
</dbReference>
<dbReference type="InterPro" id="IPR036965">
    <property type="entry name" value="Terpene_synth_N_sf"/>
</dbReference>
<feature type="domain" description="Terpene synthase N-terminal" evidence="3">
    <location>
        <begin position="34"/>
        <end position="205"/>
    </location>
</feature>
<dbReference type="OrthoDB" id="1877784at2759"/>
<dbReference type="EMBL" id="RWGY01000005">
    <property type="protein sequence ID" value="TVU42228.1"/>
    <property type="molecule type" value="Genomic_DNA"/>
</dbReference>
<protein>
    <recommendedName>
        <fullName evidence="7">Terpene synthase</fullName>
    </recommendedName>
</protein>
<keyword evidence="2" id="KW-0479">Metal-binding</keyword>
<reference evidence="5 6" key="1">
    <citation type="journal article" date="2019" name="Sci. Rep.">
        <title>A high-quality genome of Eragrostis curvula grass provides insights into Poaceae evolution and supports new strategies to enhance forage quality.</title>
        <authorList>
            <person name="Carballo J."/>
            <person name="Santos B.A.C.M."/>
            <person name="Zappacosta D."/>
            <person name="Garbus I."/>
            <person name="Selva J.P."/>
            <person name="Gallo C.A."/>
            <person name="Diaz A."/>
            <person name="Albertini E."/>
            <person name="Caccamo M."/>
            <person name="Echenique V."/>
        </authorList>
    </citation>
    <scope>NUCLEOTIDE SEQUENCE [LARGE SCALE GENOMIC DNA]</scope>
    <source>
        <strain evidence="6">cv. Victoria</strain>
        <tissue evidence="5">Leaf</tissue>
    </source>
</reference>
<keyword evidence="6" id="KW-1185">Reference proteome</keyword>
<comment type="caution">
    <text evidence="5">The sequence shown here is derived from an EMBL/GenBank/DDBJ whole genome shotgun (WGS) entry which is preliminary data.</text>
</comment>
<evidence type="ECO:0000259" key="3">
    <source>
        <dbReference type="Pfam" id="PF01397"/>
    </source>
</evidence>
<comment type="cofactor">
    <cofactor evidence="1">
        <name>Mg(2+)</name>
        <dbReference type="ChEBI" id="CHEBI:18420"/>
    </cofactor>
</comment>
<dbReference type="SUPFAM" id="SSF48239">
    <property type="entry name" value="Terpenoid cyclases/Protein prenyltransferases"/>
    <property type="match status" value="1"/>
</dbReference>
<sequence>MATTVTICSPAVPALQSPPELDVRHHRRQYLPSVWGDFFLSHQPCTESELVSMKEKAQDKKEEVRRILLDAAASEDLARKLDLIDTLQRLGVGYHYRKEIDDVLRAVYDEKHGGSDDLYVTSLRFYLLRKHGYAVPSDVFLKFRDEHGNISSDDVYSLMMLYDAAHLRTRGEDILDSIIALNKCRLKNVVQTSLDKGLLEEVRLTLETPRFRRVERVEARRFILVYEKKAARDETILEFAKLDYNIVQALCCKELKELTVWWKDFMSRTDVGFARDRLVEMYFWMMAIVYEPYFTYSRIMLTKMAIFVALLDDLYDNYATTEESEIFTAAIQRLVNLTDLIKWDEKATEELPANLREFYKNILGDTNEIVEELKLQNNKNAEMVIKLLKWRDEQYVPTNVTEHLQISVESIAAMHTANLAFISLGDVTTREAVEWAFTYPRIIRAVSILARISNDIMTHEREQASEHMASRVQTCMKQYGITEEEAIEKLKGIIETSWMDIVQECLDREHSIVLYEKVVSFAQSIDFVYKREDAYTLSSNLQDTLTSLYVKFV</sequence>
<feature type="domain" description="Terpene synthase metal-binding" evidence="4">
    <location>
        <begin position="264"/>
        <end position="500"/>
    </location>
</feature>
<evidence type="ECO:0000313" key="5">
    <source>
        <dbReference type="EMBL" id="TVU42228.1"/>
    </source>
</evidence>
<dbReference type="InterPro" id="IPR001906">
    <property type="entry name" value="Terpene_synth_N"/>
</dbReference>
<dbReference type="Pfam" id="PF03936">
    <property type="entry name" value="Terpene_synth_C"/>
    <property type="match status" value="1"/>
</dbReference>
<dbReference type="Gene3D" id="1.50.10.130">
    <property type="entry name" value="Terpene synthase, N-terminal domain"/>
    <property type="match status" value="1"/>
</dbReference>
<name>A0A5J9W225_9POAL</name>
<dbReference type="AlphaFoldDB" id="A0A5J9W225"/>
<dbReference type="PANTHER" id="PTHR31225">
    <property type="entry name" value="OS04G0344100 PROTEIN-RELATED"/>
    <property type="match status" value="1"/>
</dbReference>
<dbReference type="Proteomes" id="UP000324897">
    <property type="component" value="Unassembled WGS sequence"/>
</dbReference>
<dbReference type="Gene3D" id="1.10.600.10">
    <property type="entry name" value="Farnesyl Diphosphate Synthase"/>
    <property type="match status" value="1"/>
</dbReference>
<dbReference type="Pfam" id="PF01397">
    <property type="entry name" value="Terpene_synth"/>
    <property type="match status" value="1"/>
</dbReference>
<dbReference type="InterPro" id="IPR044814">
    <property type="entry name" value="Terpene_cyclase_plant_C1"/>
</dbReference>
<evidence type="ECO:0000259" key="4">
    <source>
        <dbReference type="Pfam" id="PF03936"/>
    </source>
</evidence>
<evidence type="ECO:0000256" key="2">
    <source>
        <dbReference type="ARBA" id="ARBA00022723"/>
    </source>
</evidence>
<evidence type="ECO:0000256" key="1">
    <source>
        <dbReference type="ARBA" id="ARBA00001946"/>
    </source>
</evidence>
<accession>A0A5J9W225</accession>
<dbReference type="GO" id="GO:0000287">
    <property type="term" value="F:magnesium ion binding"/>
    <property type="evidence" value="ECO:0007669"/>
    <property type="project" value="InterPro"/>
</dbReference>
<organism evidence="5 6">
    <name type="scientific">Eragrostis curvula</name>
    <name type="common">weeping love grass</name>
    <dbReference type="NCBI Taxonomy" id="38414"/>
    <lineage>
        <taxon>Eukaryota</taxon>
        <taxon>Viridiplantae</taxon>
        <taxon>Streptophyta</taxon>
        <taxon>Embryophyta</taxon>
        <taxon>Tracheophyta</taxon>
        <taxon>Spermatophyta</taxon>
        <taxon>Magnoliopsida</taxon>
        <taxon>Liliopsida</taxon>
        <taxon>Poales</taxon>
        <taxon>Poaceae</taxon>
        <taxon>PACMAD clade</taxon>
        <taxon>Chloridoideae</taxon>
        <taxon>Eragrostideae</taxon>
        <taxon>Eragrostidinae</taxon>
        <taxon>Eragrostis</taxon>
    </lineage>
</organism>
<evidence type="ECO:0008006" key="7">
    <source>
        <dbReference type="Google" id="ProtNLM"/>
    </source>
</evidence>
<dbReference type="InterPro" id="IPR008949">
    <property type="entry name" value="Isoprenoid_synthase_dom_sf"/>
</dbReference>
<dbReference type="InterPro" id="IPR008930">
    <property type="entry name" value="Terpenoid_cyclase/PrenylTrfase"/>
</dbReference>
<dbReference type="InterPro" id="IPR050148">
    <property type="entry name" value="Terpene_synthase-like"/>
</dbReference>
<dbReference type="SUPFAM" id="SSF48576">
    <property type="entry name" value="Terpenoid synthases"/>
    <property type="match status" value="1"/>
</dbReference>
<proteinExistence type="predicted"/>